<gene>
    <name evidence="2" type="ORF">F0P93_31325</name>
</gene>
<protein>
    <submittedName>
        <fullName evidence="2">Uncharacterized protein</fullName>
    </submittedName>
</protein>
<dbReference type="RefSeq" id="WP_150881744.1">
    <property type="nucleotide sequence ID" value="NZ_VTWS01000019.1"/>
</dbReference>
<feature type="coiled-coil region" evidence="1">
    <location>
        <begin position="37"/>
        <end position="64"/>
    </location>
</feature>
<keyword evidence="1" id="KW-0175">Coiled coil</keyword>
<evidence type="ECO:0000313" key="2">
    <source>
        <dbReference type="EMBL" id="KAA9340345.1"/>
    </source>
</evidence>
<dbReference type="Proteomes" id="UP000326344">
    <property type="component" value="Unassembled WGS sequence"/>
</dbReference>
<proteinExistence type="predicted"/>
<organism evidence="2 3">
    <name type="scientific">Larkinella humicola</name>
    <dbReference type="NCBI Taxonomy" id="2607654"/>
    <lineage>
        <taxon>Bacteria</taxon>
        <taxon>Pseudomonadati</taxon>
        <taxon>Bacteroidota</taxon>
        <taxon>Cytophagia</taxon>
        <taxon>Cytophagales</taxon>
        <taxon>Spirosomataceae</taxon>
        <taxon>Larkinella</taxon>
    </lineage>
</organism>
<dbReference type="AlphaFoldDB" id="A0A5N1J0W3"/>
<reference evidence="2 3" key="1">
    <citation type="submission" date="2019-09" db="EMBL/GenBank/DDBJ databases">
        <title>Genome Sequence of Larkinella sp MA1.</title>
        <authorList>
            <person name="Srinivasan S."/>
        </authorList>
    </citation>
    <scope>NUCLEOTIDE SEQUENCE [LARGE SCALE GENOMIC DNA]</scope>
    <source>
        <strain evidence="2 3">MA1</strain>
    </source>
</reference>
<name>A0A5N1J0W3_9BACT</name>
<comment type="caution">
    <text evidence="2">The sequence shown here is derived from an EMBL/GenBank/DDBJ whole genome shotgun (WGS) entry which is preliminary data.</text>
</comment>
<dbReference type="EMBL" id="VTWS01000019">
    <property type="protein sequence ID" value="KAA9340345.1"/>
    <property type="molecule type" value="Genomic_DNA"/>
</dbReference>
<sequence>MEIPVEPQFEGDADLNQIRKLIVDGFNQVLRTMDTNTKDVQKNINLLRGDLNRLDEKVKALTDKLNGDAV</sequence>
<evidence type="ECO:0000313" key="3">
    <source>
        <dbReference type="Proteomes" id="UP000326344"/>
    </source>
</evidence>
<accession>A0A5N1J0W3</accession>
<evidence type="ECO:0000256" key="1">
    <source>
        <dbReference type="SAM" id="Coils"/>
    </source>
</evidence>
<keyword evidence="3" id="KW-1185">Reference proteome</keyword>